<protein>
    <recommendedName>
        <fullName evidence="4">VCBS repeat-containing protein</fullName>
    </recommendedName>
</protein>
<dbReference type="Proteomes" id="UP000075502">
    <property type="component" value="Unassembled WGS sequence"/>
</dbReference>
<evidence type="ECO:0008006" key="4">
    <source>
        <dbReference type="Google" id="ProtNLM"/>
    </source>
</evidence>
<comment type="caution">
    <text evidence="2">The sequence shown here is derived from an EMBL/GenBank/DDBJ whole genome shotgun (WGS) entry which is preliminary data.</text>
</comment>
<gene>
    <name evidence="2" type="ORF">BE21_50465</name>
</gene>
<proteinExistence type="predicted"/>
<dbReference type="Pfam" id="PF13517">
    <property type="entry name" value="FG-GAP_3"/>
    <property type="match status" value="1"/>
</dbReference>
<reference evidence="2 3" key="1">
    <citation type="submission" date="2014-02" db="EMBL/GenBank/DDBJ databases">
        <title>The small core and large imbalanced accessory genome model reveals a collaborative survival strategy of Sorangium cellulosum strains in nature.</title>
        <authorList>
            <person name="Han K."/>
            <person name="Peng R."/>
            <person name="Blom J."/>
            <person name="Li Y.-Z."/>
        </authorList>
    </citation>
    <scope>NUCLEOTIDE SEQUENCE [LARGE SCALE GENOMIC DNA]</scope>
    <source>
        <strain evidence="2 3">So0007-03</strain>
    </source>
</reference>
<evidence type="ECO:0000313" key="3">
    <source>
        <dbReference type="Proteomes" id="UP000075502"/>
    </source>
</evidence>
<dbReference type="EMBL" id="JEME01002626">
    <property type="protein sequence ID" value="KYG03684.1"/>
    <property type="molecule type" value="Genomic_DNA"/>
</dbReference>
<evidence type="ECO:0000256" key="1">
    <source>
        <dbReference type="ARBA" id="ARBA00022729"/>
    </source>
</evidence>
<dbReference type="InterPro" id="IPR013517">
    <property type="entry name" value="FG-GAP"/>
</dbReference>
<sequence length="111" mass="11054">MRSYTEVSVLLNQGDGTFAAAVHHAMDTYVASVAVADLNGDGSPDLAIADGRGAGVLLNQGDGTFAAAVHYAADSTPISIAAADLNGDGNPDLGVANMLSGNVSVVLNARP</sequence>
<keyword evidence="1" id="KW-0732">Signal</keyword>
<dbReference type="Gene3D" id="2.30.30.100">
    <property type="match status" value="2"/>
</dbReference>
<name>A0A150TG72_SORCE</name>
<dbReference type="AlphaFoldDB" id="A0A150TG72"/>
<evidence type="ECO:0000313" key="2">
    <source>
        <dbReference type="EMBL" id="KYG03684.1"/>
    </source>
</evidence>
<accession>A0A150TG72</accession>
<organism evidence="2 3">
    <name type="scientific">Sorangium cellulosum</name>
    <name type="common">Polyangium cellulosum</name>
    <dbReference type="NCBI Taxonomy" id="56"/>
    <lineage>
        <taxon>Bacteria</taxon>
        <taxon>Pseudomonadati</taxon>
        <taxon>Myxococcota</taxon>
        <taxon>Polyangia</taxon>
        <taxon>Polyangiales</taxon>
        <taxon>Polyangiaceae</taxon>
        <taxon>Sorangium</taxon>
    </lineage>
</organism>
<dbReference type="InterPro" id="IPR028994">
    <property type="entry name" value="Integrin_alpha_N"/>
</dbReference>
<dbReference type="PANTHER" id="PTHR46580">
    <property type="entry name" value="SENSOR KINASE-RELATED"/>
    <property type="match status" value="1"/>
</dbReference>
<dbReference type="PANTHER" id="PTHR46580:SF2">
    <property type="entry name" value="MAM DOMAIN-CONTAINING PROTEIN"/>
    <property type="match status" value="1"/>
</dbReference>
<dbReference type="SUPFAM" id="SSF69318">
    <property type="entry name" value="Integrin alpha N-terminal domain"/>
    <property type="match status" value="1"/>
</dbReference>